<organism evidence="2">
    <name type="scientific">Rhizophora mucronata</name>
    <name type="common">Asiatic mangrove</name>
    <dbReference type="NCBI Taxonomy" id="61149"/>
    <lineage>
        <taxon>Eukaryota</taxon>
        <taxon>Viridiplantae</taxon>
        <taxon>Streptophyta</taxon>
        <taxon>Embryophyta</taxon>
        <taxon>Tracheophyta</taxon>
        <taxon>Spermatophyta</taxon>
        <taxon>Magnoliopsida</taxon>
        <taxon>eudicotyledons</taxon>
        <taxon>Gunneridae</taxon>
        <taxon>Pentapetalae</taxon>
        <taxon>rosids</taxon>
        <taxon>fabids</taxon>
        <taxon>Malpighiales</taxon>
        <taxon>Rhizophoraceae</taxon>
        <taxon>Rhizophora</taxon>
    </lineage>
</organism>
<name>A0A2P2Q8A4_RHIMU</name>
<evidence type="ECO:0000313" key="2">
    <source>
        <dbReference type="EMBL" id="MBX63222.1"/>
    </source>
</evidence>
<keyword evidence="1" id="KW-0812">Transmembrane</keyword>
<dbReference type="EMBL" id="GGEC01082738">
    <property type="protein sequence ID" value="MBX63222.1"/>
    <property type="molecule type" value="Transcribed_RNA"/>
</dbReference>
<protein>
    <submittedName>
        <fullName evidence="2">Uncharacterized protein</fullName>
    </submittedName>
</protein>
<feature type="transmembrane region" description="Helical" evidence="1">
    <location>
        <begin position="38"/>
        <end position="57"/>
    </location>
</feature>
<accession>A0A2P2Q8A4</accession>
<keyword evidence="1" id="KW-0472">Membrane</keyword>
<feature type="transmembrane region" description="Helical" evidence="1">
    <location>
        <begin position="12"/>
        <end position="32"/>
    </location>
</feature>
<dbReference type="AlphaFoldDB" id="A0A2P2Q8A4"/>
<proteinExistence type="predicted"/>
<sequence length="73" mass="8378">MNAAYEALKSWFQRGIIVVVSRLIVYEILNVMFCLKELAWFIQALFLQCFPIISGLVKSCREDRVCCNVGTES</sequence>
<keyword evidence="1" id="KW-1133">Transmembrane helix</keyword>
<reference evidence="2" key="1">
    <citation type="submission" date="2018-02" db="EMBL/GenBank/DDBJ databases">
        <title>Rhizophora mucronata_Transcriptome.</title>
        <authorList>
            <person name="Meera S.P."/>
            <person name="Sreeshan A."/>
            <person name="Augustine A."/>
        </authorList>
    </citation>
    <scope>NUCLEOTIDE SEQUENCE</scope>
    <source>
        <tissue evidence="2">Leaf</tissue>
    </source>
</reference>
<evidence type="ECO:0000256" key="1">
    <source>
        <dbReference type="SAM" id="Phobius"/>
    </source>
</evidence>